<evidence type="ECO:0000256" key="4">
    <source>
        <dbReference type="ARBA" id="ARBA00023108"/>
    </source>
</evidence>
<dbReference type="GO" id="GO:0007623">
    <property type="term" value="P:circadian rhythm"/>
    <property type="evidence" value="ECO:0007669"/>
    <property type="project" value="UniProtKB-ARBA"/>
</dbReference>
<dbReference type="InterPro" id="IPR001610">
    <property type="entry name" value="PAC"/>
</dbReference>
<dbReference type="FunFam" id="3.30.450.20:FF:000006">
    <property type="entry name" value="aryl hydrocarbon receptor nuclear translocator-like protein 1"/>
    <property type="match status" value="1"/>
</dbReference>
<feature type="compositionally biased region" description="Low complexity" evidence="9">
    <location>
        <begin position="521"/>
        <end position="537"/>
    </location>
</feature>
<dbReference type="CDD" id="cd00130">
    <property type="entry name" value="PAS"/>
    <property type="match status" value="2"/>
</dbReference>
<name>A0A8C1KK69_CYPCA</name>
<dbReference type="Gene3D" id="3.30.450.20">
    <property type="entry name" value="PAS domain"/>
    <property type="match status" value="2"/>
</dbReference>
<evidence type="ECO:0000259" key="11">
    <source>
        <dbReference type="PROSITE" id="PS50112"/>
    </source>
</evidence>
<reference evidence="13" key="2">
    <citation type="submission" date="2025-09" db="UniProtKB">
        <authorList>
            <consortium name="Ensembl"/>
        </authorList>
    </citation>
    <scope>IDENTIFICATION</scope>
</reference>
<dbReference type="GO" id="GO:0003700">
    <property type="term" value="F:DNA-binding transcription factor activity"/>
    <property type="evidence" value="ECO:0007669"/>
    <property type="project" value="InterPro"/>
</dbReference>
<feature type="domain" description="BHLH" evidence="12">
    <location>
        <begin position="82"/>
        <end position="135"/>
    </location>
</feature>
<dbReference type="PANTHER" id="PTHR23042">
    <property type="entry name" value="CIRCADIAN PROTEIN CLOCK/ARNT/BMAL/PAS"/>
    <property type="match status" value="1"/>
</dbReference>
<dbReference type="SUPFAM" id="SSF47459">
    <property type="entry name" value="HLH, helix-loop-helix DNA-binding domain"/>
    <property type="match status" value="1"/>
</dbReference>
<dbReference type="GO" id="GO:0005634">
    <property type="term" value="C:nucleus"/>
    <property type="evidence" value="ECO:0007669"/>
    <property type="project" value="UniProtKB-SubCell"/>
</dbReference>
<keyword evidence="4" id="KW-0090">Biological rhythms</keyword>
<keyword evidence="10" id="KW-1133">Transmembrane helix</keyword>
<keyword evidence="14" id="KW-1185">Reference proteome</keyword>
<evidence type="ECO:0000256" key="7">
    <source>
        <dbReference type="ARBA" id="ARBA00023163"/>
    </source>
</evidence>
<keyword evidence="10" id="KW-0812">Transmembrane</keyword>
<evidence type="ECO:0000313" key="14">
    <source>
        <dbReference type="Proteomes" id="UP000694427"/>
    </source>
</evidence>
<dbReference type="Pfam" id="PF00010">
    <property type="entry name" value="HLH"/>
    <property type="match status" value="1"/>
</dbReference>
<dbReference type="PROSITE" id="PS50112">
    <property type="entry name" value="PAS"/>
    <property type="match status" value="1"/>
</dbReference>
<dbReference type="PRINTS" id="PR00785">
    <property type="entry name" value="NCTRNSLOCATR"/>
</dbReference>
<accession>A0A8C1KK69</accession>
<reference evidence="13" key="1">
    <citation type="submission" date="2025-08" db="UniProtKB">
        <authorList>
            <consortium name="Ensembl"/>
        </authorList>
    </citation>
    <scope>IDENTIFICATION</scope>
</reference>
<evidence type="ECO:0000256" key="10">
    <source>
        <dbReference type="SAM" id="Phobius"/>
    </source>
</evidence>
<dbReference type="Gene3D" id="4.10.280.10">
    <property type="entry name" value="Helix-loop-helix DNA-binding domain"/>
    <property type="match status" value="1"/>
</dbReference>
<protein>
    <submittedName>
        <fullName evidence="13">Aryl hydrocarbon receptor nuclear translocator-like 1b</fullName>
    </submittedName>
</protein>
<dbReference type="SUPFAM" id="SSF55785">
    <property type="entry name" value="PYP-like sensor domain (PAS domain)"/>
    <property type="match status" value="2"/>
</dbReference>
<feature type="transmembrane region" description="Helical" evidence="10">
    <location>
        <begin position="46"/>
        <end position="63"/>
    </location>
</feature>
<organism evidence="13 14">
    <name type="scientific">Cyprinus carpio</name>
    <name type="common">Common carp</name>
    <dbReference type="NCBI Taxonomy" id="7962"/>
    <lineage>
        <taxon>Eukaryota</taxon>
        <taxon>Metazoa</taxon>
        <taxon>Chordata</taxon>
        <taxon>Craniata</taxon>
        <taxon>Vertebrata</taxon>
        <taxon>Euteleostomi</taxon>
        <taxon>Actinopterygii</taxon>
        <taxon>Neopterygii</taxon>
        <taxon>Teleostei</taxon>
        <taxon>Ostariophysi</taxon>
        <taxon>Cypriniformes</taxon>
        <taxon>Cyprinidae</taxon>
        <taxon>Cyprininae</taxon>
        <taxon>Cyprinus</taxon>
    </lineage>
</organism>
<evidence type="ECO:0000256" key="3">
    <source>
        <dbReference type="ARBA" id="ARBA00023015"/>
    </source>
</evidence>
<dbReference type="NCBIfam" id="TIGR00229">
    <property type="entry name" value="sensory_box"/>
    <property type="match status" value="1"/>
</dbReference>
<feature type="region of interest" description="Disordered" evidence="9">
    <location>
        <begin position="521"/>
        <end position="563"/>
    </location>
</feature>
<dbReference type="GO" id="GO:0003677">
    <property type="term" value="F:DNA binding"/>
    <property type="evidence" value="ECO:0007669"/>
    <property type="project" value="UniProtKB-KW"/>
</dbReference>
<keyword evidence="6" id="KW-0010">Activator</keyword>
<proteinExistence type="predicted"/>
<evidence type="ECO:0000256" key="1">
    <source>
        <dbReference type="ARBA" id="ARBA00004123"/>
    </source>
</evidence>
<dbReference type="SMART" id="SM00353">
    <property type="entry name" value="HLH"/>
    <property type="match status" value="1"/>
</dbReference>
<dbReference type="InterPro" id="IPR050933">
    <property type="entry name" value="Circadian_TF"/>
</dbReference>
<keyword evidence="8" id="KW-0539">Nucleus</keyword>
<dbReference type="InterPro" id="IPR001067">
    <property type="entry name" value="Nuc_translocat"/>
</dbReference>
<dbReference type="GO" id="GO:0005667">
    <property type="term" value="C:transcription regulator complex"/>
    <property type="evidence" value="ECO:0007669"/>
    <property type="project" value="InterPro"/>
</dbReference>
<dbReference type="Ensembl" id="ENSCCRT00010052440.1">
    <property type="protein sequence ID" value="ENSCCRP00010047825.1"/>
    <property type="gene ID" value="ENSCCRG00010018610.1"/>
</dbReference>
<evidence type="ECO:0000256" key="6">
    <source>
        <dbReference type="ARBA" id="ARBA00023159"/>
    </source>
</evidence>
<dbReference type="SMART" id="SM00086">
    <property type="entry name" value="PAC"/>
    <property type="match status" value="1"/>
</dbReference>
<dbReference type="GO" id="GO:0048513">
    <property type="term" value="P:animal organ development"/>
    <property type="evidence" value="ECO:0007669"/>
    <property type="project" value="UniProtKB-ARBA"/>
</dbReference>
<evidence type="ECO:0000256" key="8">
    <source>
        <dbReference type="ARBA" id="ARBA00023242"/>
    </source>
</evidence>
<dbReference type="InterPro" id="IPR000014">
    <property type="entry name" value="PAS"/>
</dbReference>
<sequence length="631" mass="69528">MADQRMDISSTMNEFMTPSSTDLISSSMATPGMDYTRKRKGSITDYQAFLSLSLYIYILLIGVVEPMHFLPSVTLFWTLLVIIREAHSQIEKRRRDKMNSFIDELASLVPTCNAMSRKLDKLTVLRMAVQHMKTLRGAANPYTEANYKPAFLSEDELKHLILRAADGFLFVVGCDRGKMEKHNCEVTHYISPVLSILQNDLIGQSLFDYLHPKDIAKVKEQLSSSDTAPRERLIDAKTGLPVRTDIAPCPSRLCSGARRSFFCRMKCNRPLVKMEDNDFSSTCSKKKADRKSFCTIHSTGYLKSWPPTKMGLDEDNEPDNEGCNLSCLVAIGRLHPHIVPQPMNGDIRVKPTEYVSRHAIDGKFVFVDQRATAILAYLPQELLGTSFYEYFHQDDIGHLAECHRQVLQMREKINTNCYKFKIKDGSVITLRSRWFSFMNPWTKEVEYIVSTNTVVSGSSLDGAEPGYPQLPASPQSMDSVLTAADGSGKTVPGIPGGTRPGAGKIGRMIAEEVMEIQRIRGSSPSSFGSSPLSISNSTPPPDTSSPGGRKISNGGSLDIPSAGMLSGQDSIGYPYSNSSILSDQSHICIGDIMDEPGSSSDEAAMAIVMSLLEADAGLGGPVDFSDLPWPL</sequence>
<feature type="domain" description="PAS" evidence="11">
    <location>
        <begin position="361"/>
        <end position="410"/>
    </location>
</feature>
<evidence type="ECO:0000259" key="12">
    <source>
        <dbReference type="PROSITE" id="PS50888"/>
    </source>
</evidence>
<dbReference type="InterPro" id="IPR011598">
    <property type="entry name" value="bHLH_dom"/>
</dbReference>
<dbReference type="InterPro" id="IPR035965">
    <property type="entry name" value="PAS-like_dom_sf"/>
</dbReference>
<dbReference type="Proteomes" id="UP000694427">
    <property type="component" value="Unplaced"/>
</dbReference>
<evidence type="ECO:0000313" key="13">
    <source>
        <dbReference type="Ensembl" id="ENSCCRP00010047825.1"/>
    </source>
</evidence>
<dbReference type="PROSITE" id="PS50888">
    <property type="entry name" value="BHLH"/>
    <property type="match status" value="1"/>
</dbReference>
<evidence type="ECO:0000256" key="9">
    <source>
        <dbReference type="SAM" id="MobiDB-lite"/>
    </source>
</evidence>
<dbReference type="Pfam" id="PF14598">
    <property type="entry name" value="PAS_11"/>
    <property type="match status" value="1"/>
</dbReference>
<keyword evidence="3" id="KW-0805">Transcription regulation</keyword>
<dbReference type="FunFam" id="3.30.450.20:FF:000010">
    <property type="entry name" value="Aryl hydrocarbon receptor nuclear translocator-like, isoform CRA_b"/>
    <property type="match status" value="1"/>
</dbReference>
<dbReference type="GO" id="GO:0046983">
    <property type="term" value="F:protein dimerization activity"/>
    <property type="evidence" value="ECO:0007669"/>
    <property type="project" value="InterPro"/>
</dbReference>
<dbReference type="GO" id="GO:0005737">
    <property type="term" value="C:cytoplasm"/>
    <property type="evidence" value="ECO:0007669"/>
    <property type="project" value="InterPro"/>
</dbReference>
<keyword evidence="2" id="KW-0677">Repeat</keyword>
<dbReference type="FunFam" id="4.10.280.10:FF:000018">
    <property type="entry name" value="Aryl hydrocarbon receptor nuclear translocator-like protein 1"/>
    <property type="match status" value="1"/>
</dbReference>
<dbReference type="InterPro" id="IPR036638">
    <property type="entry name" value="HLH_DNA-bd_sf"/>
</dbReference>
<comment type="subcellular location">
    <subcellularLocation>
        <location evidence="1">Nucleus</location>
    </subcellularLocation>
</comment>
<dbReference type="AlphaFoldDB" id="A0A8C1KK69"/>
<keyword evidence="7" id="KW-0804">Transcription</keyword>
<dbReference type="SMART" id="SM00091">
    <property type="entry name" value="PAS"/>
    <property type="match status" value="2"/>
</dbReference>
<keyword evidence="5" id="KW-0238">DNA-binding</keyword>
<keyword evidence="10" id="KW-0472">Membrane</keyword>
<evidence type="ECO:0000256" key="5">
    <source>
        <dbReference type="ARBA" id="ARBA00023125"/>
    </source>
</evidence>
<dbReference type="CDD" id="cd11438">
    <property type="entry name" value="bHLH-PAS_ARNTL_PASD3"/>
    <property type="match status" value="1"/>
</dbReference>
<evidence type="ECO:0000256" key="2">
    <source>
        <dbReference type="ARBA" id="ARBA00022737"/>
    </source>
</evidence>